<proteinExistence type="predicted"/>
<dbReference type="AlphaFoldDB" id="A0A5R9G327"/>
<dbReference type="EMBL" id="VCIW01000033">
    <property type="protein sequence ID" value="TLS48530.1"/>
    <property type="molecule type" value="Genomic_DNA"/>
</dbReference>
<accession>A0A5R9G327</accession>
<evidence type="ECO:0000256" key="1">
    <source>
        <dbReference type="SAM" id="Phobius"/>
    </source>
</evidence>
<reference evidence="2 3" key="1">
    <citation type="submission" date="2019-05" db="EMBL/GenBank/DDBJ databases">
        <authorList>
            <person name="Narsing Rao M.P."/>
            <person name="Li W.J."/>
        </authorList>
    </citation>
    <scope>NUCLEOTIDE SEQUENCE [LARGE SCALE GENOMIC DNA]</scope>
    <source>
        <strain evidence="2 3">SYSU_K30003</strain>
    </source>
</reference>
<sequence length="127" mass="13210">MWKALGWLVSVAIAAAAGMLVAFALAFALAAALLHVAFYVAIGFIVIGLLALGRGSGGGYRMSLEDAGAPEEAAHDAAELEREMHTIRTEGALESVRRYRTARLSFASSTWIGAGAALLLACVLFGT</sequence>
<name>A0A5R9G327_9BACL</name>
<dbReference type="RefSeq" id="WP_138198023.1">
    <property type="nucleotide sequence ID" value="NZ_VCIW01000033.1"/>
</dbReference>
<keyword evidence="1" id="KW-0812">Transmembrane</keyword>
<evidence type="ECO:0000313" key="3">
    <source>
        <dbReference type="Proteomes" id="UP000309676"/>
    </source>
</evidence>
<keyword evidence="1" id="KW-0472">Membrane</keyword>
<feature type="transmembrane region" description="Helical" evidence="1">
    <location>
        <begin position="104"/>
        <end position="126"/>
    </location>
</feature>
<feature type="transmembrane region" description="Helical" evidence="1">
    <location>
        <begin position="36"/>
        <end position="53"/>
    </location>
</feature>
<keyword evidence="3" id="KW-1185">Reference proteome</keyword>
<evidence type="ECO:0000313" key="2">
    <source>
        <dbReference type="EMBL" id="TLS48530.1"/>
    </source>
</evidence>
<comment type="caution">
    <text evidence="2">The sequence shown here is derived from an EMBL/GenBank/DDBJ whole genome shotgun (WGS) entry which is preliminary data.</text>
</comment>
<organism evidence="2 3">
    <name type="scientific">Paenibacillus antri</name>
    <dbReference type="NCBI Taxonomy" id="2582848"/>
    <lineage>
        <taxon>Bacteria</taxon>
        <taxon>Bacillati</taxon>
        <taxon>Bacillota</taxon>
        <taxon>Bacilli</taxon>
        <taxon>Bacillales</taxon>
        <taxon>Paenibacillaceae</taxon>
        <taxon>Paenibacillus</taxon>
    </lineage>
</organism>
<keyword evidence="1" id="KW-1133">Transmembrane helix</keyword>
<dbReference type="Proteomes" id="UP000309676">
    <property type="component" value="Unassembled WGS sequence"/>
</dbReference>
<gene>
    <name evidence="2" type="ORF">FE782_29910</name>
</gene>
<protein>
    <submittedName>
        <fullName evidence="2">Uncharacterized protein</fullName>
    </submittedName>
</protein>